<dbReference type="Proteomes" id="UP000192578">
    <property type="component" value="Unassembled WGS sequence"/>
</dbReference>
<evidence type="ECO:0000256" key="12">
    <source>
        <dbReference type="PROSITE-ProRule" id="PRU00309"/>
    </source>
</evidence>
<dbReference type="OrthoDB" id="10020990at2759"/>
<dbReference type="EMBL" id="MTYJ01000054">
    <property type="protein sequence ID" value="OQV18005.1"/>
    <property type="molecule type" value="Genomic_DNA"/>
</dbReference>
<dbReference type="InterPro" id="IPR026516">
    <property type="entry name" value="THAP1/10"/>
</dbReference>
<evidence type="ECO:0000256" key="9">
    <source>
        <dbReference type="ARBA" id="ARBA00023163"/>
    </source>
</evidence>
<dbReference type="PANTHER" id="PTHR46600">
    <property type="entry name" value="THAP DOMAIN-CONTAINING"/>
    <property type="match status" value="1"/>
</dbReference>
<evidence type="ECO:0000313" key="15">
    <source>
        <dbReference type="EMBL" id="OQV18005.1"/>
    </source>
</evidence>
<evidence type="ECO:0000256" key="13">
    <source>
        <dbReference type="SAM" id="MobiDB-lite"/>
    </source>
</evidence>
<keyword evidence="11" id="KW-0131">Cell cycle</keyword>
<dbReference type="InterPro" id="IPR006612">
    <property type="entry name" value="THAP_Znf"/>
</dbReference>
<keyword evidence="4 12" id="KW-0863">Zinc-finger</keyword>
<comment type="similarity">
    <text evidence="2">Belongs to the THAP1 family.</text>
</comment>
<name>A0A1W0WS31_HYPEX</name>
<organism evidence="15 16">
    <name type="scientific">Hypsibius exemplaris</name>
    <name type="common">Freshwater tardigrade</name>
    <dbReference type="NCBI Taxonomy" id="2072580"/>
    <lineage>
        <taxon>Eukaryota</taxon>
        <taxon>Metazoa</taxon>
        <taxon>Ecdysozoa</taxon>
        <taxon>Tardigrada</taxon>
        <taxon>Eutardigrada</taxon>
        <taxon>Parachela</taxon>
        <taxon>Hypsibioidea</taxon>
        <taxon>Hypsibiidae</taxon>
        <taxon>Hypsibius</taxon>
    </lineage>
</organism>
<evidence type="ECO:0000256" key="2">
    <source>
        <dbReference type="ARBA" id="ARBA00006177"/>
    </source>
</evidence>
<feature type="compositionally biased region" description="Basic and acidic residues" evidence="13">
    <location>
        <begin position="213"/>
        <end position="222"/>
    </location>
</feature>
<keyword evidence="3" id="KW-0479">Metal-binding</keyword>
<evidence type="ECO:0000256" key="11">
    <source>
        <dbReference type="ARBA" id="ARBA00023306"/>
    </source>
</evidence>
<reference evidence="16" key="1">
    <citation type="submission" date="2017-01" db="EMBL/GenBank/DDBJ databases">
        <title>Comparative genomics of anhydrobiosis in the tardigrade Hypsibius dujardini.</title>
        <authorList>
            <person name="Yoshida Y."/>
            <person name="Koutsovoulos G."/>
            <person name="Laetsch D."/>
            <person name="Stevens L."/>
            <person name="Kumar S."/>
            <person name="Horikawa D."/>
            <person name="Ishino K."/>
            <person name="Komine S."/>
            <person name="Tomita M."/>
            <person name="Blaxter M."/>
            <person name="Arakawa K."/>
        </authorList>
    </citation>
    <scope>NUCLEOTIDE SEQUENCE [LARGE SCALE GENOMIC DNA]</scope>
    <source>
        <strain evidence="16">Z151</strain>
    </source>
</reference>
<feature type="compositionally biased region" description="Low complexity" evidence="13">
    <location>
        <begin position="171"/>
        <end position="182"/>
    </location>
</feature>
<dbReference type="SUPFAM" id="SSF57716">
    <property type="entry name" value="Glucocorticoid receptor-like (DNA-binding domain)"/>
    <property type="match status" value="1"/>
</dbReference>
<evidence type="ECO:0000256" key="6">
    <source>
        <dbReference type="ARBA" id="ARBA00023015"/>
    </source>
</evidence>
<dbReference type="AlphaFoldDB" id="A0A1W0WS31"/>
<dbReference type="SMART" id="SM00692">
    <property type="entry name" value="DM3"/>
    <property type="match status" value="1"/>
</dbReference>
<keyword evidence="9" id="KW-0804">Transcription</keyword>
<evidence type="ECO:0000256" key="4">
    <source>
        <dbReference type="ARBA" id="ARBA00022771"/>
    </source>
</evidence>
<comment type="caution">
    <text evidence="15">The sequence shown here is derived from an EMBL/GenBank/DDBJ whole genome shotgun (WGS) entry which is preliminary data.</text>
</comment>
<keyword evidence="10" id="KW-0539">Nucleus</keyword>
<evidence type="ECO:0000256" key="5">
    <source>
        <dbReference type="ARBA" id="ARBA00022833"/>
    </source>
</evidence>
<comment type="subcellular location">
    <subcellularLocation>
        <location evidence="1">Nucleus</location>
        <location evidence="1">Nucleoplasm</location>
    </subcellularLocation>
</comment>
<evidence type="ECO:0000313" key="16">
    <source>
        <dbReference type="Proteomes" id="UP000192578"/>
    </source>
</evidence>
<evidence type="ECO:0000256" key="1">
    <source>
        <dbReference type="ARBA" id="ARBA00004642"/>
    </source>
</evidence>
<evidence type="ECO:0000256" key="8">
    <source>
        <dbReference type="ARBA" id="ARBA00023125"/>
    </source>
</evidence>
<dbReference type="PROSITE" id="PS50950">
    <property type="entry name" value="ZF_THAP"/>
    <property type="match status" value="1"/>
</dbReference>
<keyword evidence="8 12" id="KW-0238">DNA-binding</keyword>
<accession>A0A1W0WS31</accession>
<evidence type="ECO:0000256" key="7">
    <source>
        <dbReference type="ARBA" id="ARBA00023054"/>
    </source>
</evidence>
<dbReference type="PANTHER" id="PTHR46600:SF1">
    <property type="entry name" value="THAP DOMAIN-CONTAINING PROTEIN 1"/>
    <property type="match status" value="1"/>
</dbReference>
<dbReference type="Pfam" id="PF05485">
    <property type="entry name" value="THAP"/>
    <property type="match status" value="1"/>
</dbReference>
<keyword evidence="16" id="KW-1185">Reference proteome</keyword>
<keyword evidence="5" id="KW-0862">Zinc</keyword>
<gene>
    <name evidence="15" type="ORF">BV898_07946</name>
</gene>
<dbReference type="GO" id="GO:0005654">
    <property type="term" value="C:nucleoplasm"/>
    <property type="evidence" value="ECO:0007669"/>
    <property type="project" value="UniProtKB-SubCell"/>
</dbReference>
<evidence type="ECO:0000259" key="14">
    <source>
        <dbReference type="PROSITE" id="PS50950"/>
    </source>
</evidence>
<proteinExistence type="inferred from homology"/>
<keyword evidence="7" id="KW-0175">Coiled coil</keyword>
<evidence type="ECO:0000256" key="10">
    <source>
        <dbReference type="ARBA" id="ARBA00023242"/>
    </source>
</evidence>
<sequence length="273" mass="29622">MGKFCCVPGCNNRANRDKFDGKGQTIGYFQFPPENDPRRAIWIRNIRRDPGPYFSISGTTCVCSMHFEEEYIERLAISTGFRLRLTKEAIPTVFSWNSGKDGEDGDTGAFPEVDEQDMNGNGGNSDGPDDDDTNGEYDNSQDGSTNGGAVVKKEANGHANYGGEGDKDDSPSGSSQQHASSSSKRKTSKPQPRAIKYSRGSDGSSGKVTGKKYGREFASKDEADTEIARLRSTVQVFERKFAEMSRLVNELRSTTIKMLGVMSAGTTSGGAQS</sequence>
<dbReference type="GO" id="GO:0043565">
    <property type="term" value="F:sequence-specific DNA binding"/>
    <property type="evidence" value="ECO:0007669"/>
    <property type="project" value="InterPro"/>
</dbReference>
<protein>
    <recommendedName>
        <fullName evidence="14">THAP-type domain-containing protein</fullName>
    </recommendedName>
</protein>
<keyword evidence="6" id="KW-0805">Transcription regulation</keyword>
<dbReference type="SMART" id="SM00980">
    <property type="entry name" value="THAP"/>
    <property type="match status" value="1"/>
</dbReference>
<dbReference type="GO" id="GO:0008270">
    <property type="term" value="F:zinc ion binding"/>
    <property type="evidence" value="ECO:0007669"/>
    <property type="project" value="UniProtKB-KW"/>
</dbReference>
<feature type="region of interest" description="Disordered" evidence="13">
    <location>
        <begin position="95"/>
        <end position="222"/>
    </location>
</feature>
<feature type="domain" description="THAP-type" evidence="14">
    <location>
        <begin position="1"/>
        <end position="94"/>
    </location>
</feature>
<evidence type="ECO:0000256" key="3">
    <source>
        <dbReference type="ARBA" id="ARBA00022723"/>
    </source>
</evidence>